<dbReference type="GO" id="GO:0005975">
    <property type="term" value="P:carbohydrate metabolic process"/>
    <property type="evidence" value="ECO:0007669"/>
    <property type="project" value="UniProtKB-ARBA"/>
</dbReference>
<accession>A0AAD3D7W5</accession>
<keyword evidence="11" id="KW-1185">Reference proteome</keyword>
<evidence type="ECO:0000256" key="6">
    <source>
        <dbReference type="ARBA" id="ARBA00023136"/>
    </source>
</evidence>
<evidence type="ECO:0000256" key="8">
    <source>
        <dbReference type="SAM" id="Phobius"/>
    </source>
</evidence>
<feature type="transmembrane region" description="Helical" evidence="8">
    <location>
        <begin position="232"/>
        <end position="258"/>
    </location>
</feature>
<evidence type="ECO:0000256" key="3">
    <source>
        <dbReference type="ARBA" id="ARBA00022679"/>
    </source>
</evidence>
<gene>
    <name evidence="10" type="ORF">CTEN210_15829</name>
</gene>
<organism evidence="10 11">
    <name type="scientific">Chaetoceros tenuissimus</name>
    <dbReference type="NCBI Taxonomy" id="426638"/>
    <lineage>
        <taxon>Eukaryota</taxon>
        <taxon>Sar</taxon>
        <taxon>Stramenopiles</taxon>
        <taxon>Ochrophyta</taxon>
        <taxon>Bacillariophyta</taxon>
        <taxon>Coscinodiscophyceae</taxon>
        <taxon>Chaetocerotophycidae</taxon>
        <taxon>Chaetocerotales</taxon>
        <taxon>Chaetocerotaceae</taxon>
        <taxon>Chaetoceros</taxon>
    </lineage>
</organism>
<feature type="domain" description="Cas1p 10 TM acyl transferase" evidence="9">
    <location>
        <begin position="34"/>
        <end position="428"/>
    </location>
</feature>
<dbReference type="InterPro" id="IPR012419">
    <property type="entry name" value="Cas1_AcylTrans_dom"/>
</dbReference>
<evidence type="ECO:0000256" key="4">
    <source>
        <dbReference type="ARBA" id="ARBA00022692"/>
    </source>
</evidence>
<feature type="transmembrane region" description="Helical" evidence="8">
    <location>
        <begin position="330"/>
        <end position="347"/>
    </location>
</feature>
<dbReference type="PANTHER" id="PTHR13533:SF1">
    <property type="entry name" value="N-ACETYLNEURAMINATE 9-O-ACETYLTRANSFERASE"/>
    <property type="match status" value="1"/>
</dbReference>
<keyword evidence="3" id="KW-0808">Transferase</keyword>
<proteinExistence type="inferred from homology"/>
<keyword evidence="5 8" id="KW-1133">Transmembrane helix</keyword>
<dbReference type="PANTHER" id="PTHR13533">
    <property type="entry name" value="N-ACETYLNEURAMINATE 9-O-ACETYLTRANSFERASE"/>
    <property type="match status" value="1"/>
</dbReference>
<dbReference type="GO" id="GO:0005794">
    <property type="term" value="C:Golgi apparatus"/>
    <property type="evidence" value="ECO:0007669"/>
    <property type="project" value="TreeGrafter"/>
</dbReference>
<feature type="transmembrane region" description="Helical" evidence="8">
    <location>
        <begin position="307"/>
        <end position="324"/>
    </location>
</feature>
<dbReference type="EMBL" id="BLLK01000062">
    <property type="protein sequence ID" value="GFH59353.1"/>
    <property type="molecule type" value="Genomic_DNA"/>
</dbReference>
<protein>
    <recommendedName>
        <fullName evidence="9">Cas1p 10 TM acyl transferase domain-containing protein</fullName>
    </recommendedName>
</protein>
<dbReference type="GO" id="GO:0016407">
    <property type="term" value="F:acetyltransferase activity"/>
    <property type="evidence" value="ECO:0007669"/>
    <property type="project" value="TreeGrafter"/>
</dbReference>
<evidence type="ECO:0000256" key="1">
    <source>
        <dbReference type="ARBA" id="ARBA00004141"/>
    </source>
</evidence>
<comment type="caution">
    <text evidence="10">The sequence shown here is derived from an EMBL/GenBank/DDBJ whole genome shotgun (WGS) entry which is preliminary data.</text>
</comment>
<evidence type="ECO:0000313" key="10">
    <source>
        <dbReference type="EMBL" id="GFH59353.1"/>
    </source>
</evidence>
<evidence type="ECO:0000313" key="11">
    <source>
        <dbReference type="Proteomes" id="UP001054902"/>
    </source>
</evidence>
<feature type="transmembrane region" description="Helical" evidence="8">
    <location>
        <begin position="180"/>
        <end position="199"/>
    </location>
</feature>
<keyword evidence="6 8" id="KW-0472">Membrane</keyword>
<evidence type="ECO:0000256" key="7">
    <source>
        <dbReference type="ARBA" id="ARBA00023180"/>
    </source>
</evidence>
<dbReference type="GO" id="GO:0016020">
    <property type="term" value="C:membrane"/>
    <property type="evidence" value="ECO:0007669"/>
    <property type="project" value="UniProtKB-SubCell"/>
</dbReference>
<sequence length="468" mass="53570">MQRRAKNKPLIRSLTPLEMNTSDASDMKENNNGILVGWKGGKECVMAQLKVAAILLIAYLGDRWEPSYPRNDNHNMTLFWLGHVVLGVAAIATWTHTPPRDPTSTRVTLLSRPQTEEWKGWMQFAFIMYHYYRAWSAYNWIRVFVSSYVWMTGFGNFLYFDKKKDFSLERVVSMVIRINYFPILLSLATGVSLDLYYVVPLHTEGFFMTLVTCWVAIKLEEKCGMSYWKSRIAAILISLLVHIGFYETKAVDFLLIFSKEIHFRFQADKYSAWIGIVCGALMKKLSEYMSWAYGGEHKTGVAWTQRFVGAGLISLWYFGFGYLGDKFVYNPVHPYVFILALVGWLMIRNSSKYLTECHSTFLEFLGRNTLETYVLQFHLFMNHSVQHIPIVIPGSGPDGHIVVKSLNMLLCGTIFVSVAVLARKVTVTTQTTVTDLVIVLKRNMKGEVAKDIEDGTEMTKPIMKGEMS</sequence>
<evidence type="ECO:0000256" key="2">
    <source>
        <dbReference type="ARBA" id="ARBA00010666"/>
    </source>
</evidence>
<evidence type="ECO:0000256" key="5">
    <source>
        <dbReference type="ARBA" id="ARBA00022989"/>
    </source>
</evidence>
<comment type="similarity">
    <text evidence="2">Belongs to the PC-esterase family. CASD1 subfamily.</text>
</comment>
<keyword evidence="7" id="KW-0325">Glycoprotein</keyword>
<feature type="transmembrane region" description="Helical" evidence="8">
    <location>
        <begin position="78"/>
        <end position="96"/>
    </location>
</feature>
<dbReference type="Pfam" id="PF07779">
    <property type="entry name" value="Cas1_AcylT"/>
    <property type="match status" value="1"/>
</dbReference>
<comment type="subcellular location">
    <subcellularLocation>
        <location evidence="1">Membrane</location>
        <topology evidence="1">Multi-pass membrane protein</topology>
    </subcellularLocation>
</comment>
<dbReference type="Proteomes" id="UP001054902">
    <property type="component" value="Unassembled WGS sequence"/>
</dbReference>
<reference evidence="10 11" key="1">
    <citation type="journal article" date="2021" name="Sci. Rep.">
        <title>The genome of the diatom Chaetoceros tenuissimus carries an ancient integrated fragment of an extant virus.</title>
        <authorList>
            <person name="Hongo Y."/>
            <person name="Kimura K."/>
            <person name="Takaki Y."/>
            <person name="Yoshida Y."/>
            <person name="Baba S."/>
            <person name="Kobayashi G."/>
            <person name="Nagasaki K."/>
            <person name="Hano T."/>
            <person name="Tomaru Y."/>
        </authorList>
    </citation>
    <scope>NUCLEOTIDE SEQUENCE [LARGE SCALE GENOMIC DNA]</scope>
    <source>
        <strain evidence="10 11">NIES-3715</strain>
    </source>
</reference>
<keyword evidence="4 8" id="KW-0812">Transmembrane</keyword>
<dbReference type="AlphaFoldDB" id="A0AAD3D7W5"/>
<feature type="transmembrane region" description="Helical" evidence="8">
    <location>
        <begin position="270"/>
        <end position="286"/>
    </location>
</feature>
<evidence type="ECO:0000259" key="9">
    <source>
        <dbReference type="Pfam" id="PF07779"/>
    </source>
</evidence>
<feature type="transmembrane region" description="Helical" evidence="8">
    <location>
        <begin position="140"/>
        <end position="159"/>
    </location>
</feature>
<name>A0AAD3D7W5_9STRA</name>